<protein>
    <submittedName>
        <fullName evidence="1">Uncharacterized protein</fullName>
    </submittedName>
</protein>
<sequence length="328" mass="38626">IYIPTHLYFHIDVDFFVSAYMGSRRSFNMATNIEDDDVNPFHEYLAKEILQDFLVKSLLRFRCVPRMACFSFSKKIQMLIMTGGNHPPCTPLPPSSIFHENGWIFYVQIRPFTSNYKVIWVRQFWDDNYDGMFHRSYAAIYSSSIESWRILKHKHHKILTIYGDVYSIPNTPDYLYYWMFKAVDCCSLLSFEFSNEMFNENRGPDVPVNDCHMILRDGSINLFAQGLNTCFALWIMIQPGTIFCGFWDSTTVIFLIETSGMISYDVYTQKTRHLGFQHQGEGHISGYMVYYYKESLPRYGLFKVKFLKHFSVHNCCNYCLNVGDFMKL</sequence>
<organism evidence="1 2">
    <name type="scientific">Solanum commersonii</name>
    <name type="common">Commerson's wild potato</name>
    <name type="synonym">Commerson's nightshade</name>
    <dbReference type="NCBI Taxonomy" id="4109"/>
    <lineage>
        <taxon>Eukaryota</taxon>
        <taxon>Viridiplantae</taxon>
        <taxon>Streptophyta</taxon>
        <taxon>Embryophyta</taxon>
        <taxon>Tracheophyta</taxon>
        <taxon>Spermatophyta</taxon>
        <taxon>Magnoliopsida</taxon>
        <taxon>eudicotyledons</taxon>
        <taxon>Gunneridae</taxon>
        <taxon>Pentapetalae</taxon>
        <taxon>asterids</taxon>
        <taxon>lamiids</taxon>
        <taxon>Solanales</taxon>
        <taxon>Solanaceae</taxon>
        <taxon>Solanoideae</taxon>
        <taxon>Solaneae</taxon>
        <taxon>Solanum</taxon>
    </lineage>
</organism>
<feature type="non-terminal residue" evidence="1">
    <location>
        <position position="328"/>
    </location>
</feature>
<dbReference type="AlphaFoldDB" id="A0A9J5ZCV8"/>
<comment type="caution">
    <text evidence="1">The sequence shown here is derived from an EMBL/GenBank/DDBJ whole genome shotgun (WGS) entry which is preliminary data.</text>
</comment>
<accession>A0A9J5ZCV8</accession>
<dbReference type="EMBL" id="JACXVP010000004">
    <property type="protein sequence ID" value="KAG5609759.1"/>
    <property type="molecule type" value="Genomic_DNA"/>
</dbReference>
<dbReference type="Proteomes" id="UP000824120">
    <property type="component" value="Chromosome 4"/>
</dbReference>
<gene>
    <name evidence="1" type="ORF">H5410_021040</name>
</gene>
<reference evidence="1 2" key="1">
    <citation type="submission" date="2020-09" db="EMBL/GenBank/DDBJ databases">
        <title>De no assembly of potato wild relative species, Solanum commersonii.</title>
        <authorList>
            <person name="Cho K."/>
        </authorList>
    </citation>
    <scope>NUCLEOTIDE SEQUENCE [LARGE SCALE GENOMIC DNA]</scope>
    <source>
        <strain evidence="1">LZ3.2</strain>
        <tissue evidence="1">Leaf</tissue>
    </source>
</reference>
<evidence type="ECO:0000313" key="1">
    <source>
        <dbReference type="EMBL" id="KAG5609759.1"/>
    </source>
</evidence>
<proteinExistence type="predicted"/>
<dbReference type="OrthoDB" id="1304255at2759"/>
<name>A0A9J5ZCV8_SOLCO</name>
<keyword evidence="2" id="KW-1185">Reference proteome</keyword>
<feature type="non-terminal residue" evidence="1">
    <location>
        <position position="1"/>
    </location>
</feature>
<evidence type="ECO:0000313" key="2">
    <source>
        <dbReference type="Proteomes" id="UP000824120"/>
    </source>
</evidence>